<protein>
    <recommendedName>
        <fullName evidence="3">STAS/SEC14 domain-containing protein</fullName>
    </recommendedName>
</protein>
<comment type="caution">
    <text evidence="1">The sequence shown here is derived from an EMBL/GenBank/DDBJ whole genome shotgun (WGS) entry which is preliminary data.</text>
</comment>
<dbReference type="EMBL" id="NIDE01000009">
    <property type="protein sequence ID" value="OWK39801.1"/>
    <property type="molecule type" value="Genomic_DNA"/>
</dbReference>
<proteinExistence type="predicted"/>
<dbReference type="Gene3D" id="3.40.50.10600">
    <property type="entry name" value="SpoIIaa-like domains"/>
    <property type="match status" value="1"/>
</dbReference>
<dbReference type="InterPro" id="IPR036513">
    <property type="entry name" value="STAS_dom_sf"/>
</dbReference>
<evidence type="ECO:0000313" key="1">
    <source>
        <dbReference type="EMBL" id="OWK39801.1"/>
    </source>
</evidence>
<sequence length="128" mass="14445">MSVQLHEDAAGKILMLTLSGKLAKEDYAHFTPEVDRAVKEHGKVRMLVRMNDFHGWTPGAVWEDLKFDLFHFSHIERLALVGDERWEAGMAVFCKPFTTAIVRYFDEGKADEASTWIHDGIAPAAQAT</sequence>
<evidence type="ECO:0008006" key="3">
    <source>
        <dbReference type="Google" id="ProtNLM"/>
    </source>
</evidence>
<keyword evidence="2" id="KW-1185">Reference proteome</keyword>
<dbReference type="Proteomes" id="UP000214646">
    <property type="component" value="Unassembled WGS sequence"/>
</dbReference>
<dbReference type="SUPFAM" id="SSF52091">
    <property type="entry name" value="SpoIIaa-like"/>
    <property type="match status" value="1"/>
</dbReference>
<dbReference type="InterPro" id="IPR038396">
    <property type="entry name" value="SpoIIAA-like_sf"/>
</dbReference>
<dbReference type="RefSeq" id="WP_193619448.1">
    <property type="nucleotide sequence ID" value="NZ_NIDE01000009.1"/>
</dbReference>
<dbReference type="AlphaFoldDB" id="A0A225DE26"/>
<dbReference type="InterPro" id="IPR021866">
    <property type="entry name" value="SpoIIAA-like"/>
</dbReference>
<evidence type="ECO:0000313" key="2">
    <source>
        <dbReference type="Proteomes" id="UP000214646"/>
    </source>
</evidence>
<organism evidence="1 2">
    <name type="scientific">Fimbriiglobus ruber</name>
    <dbReference type="NCBI Taxonomy" id="1908690"/>
    <lineage>
        <taxon>Bacteria</taxon>
        <taxon>Pseudomonadati</taxon>
        <taxon>Planctomycetota</taxon>
        <taxon>Planctomycetia</taxon>
        <taxon>Gemmatales</taxon>
        <taxon>Gemmataceae</taxon>
        <taxon>Fimbriiglobus</taxon>
    </lineage>
</organism>
<name>A0A225DE26_9BACT</name>
<reference evidence="2" key="1">
    <citation type="submission" date="2017-06" db="EMBL/GenBank/DDBJ databases">
        <title>Genome analysis of Fimbriiglobus ruber SP5, the first member of the order Planctomycetales with confirmed chitinolytic capability.</title>
        <authorList>
            <person name="Ravin N.V."/>
            <person name="Rakitin A.L."/>
            <person name="Ivanova A.A."/>
            <person name="Beletsky A.V."/>
            <person name="Kulichevskaya I.S."/>
            <person name="Mardanov A.V."/>
            <person name="Dedysh S.N."/>
        </authorList>
    </citation>
    <scope>NUCLEOTIDE SEQUENCE [LARGE SCALE GENOMIC DNA]</scope>
    <source>
        <strain evidence="2">SP5</strain>
    </source>
</reference>
<accession>A0A225DE26</accession>
<gene>
    <name evidence="1" type="ORF">FRUB_05691</name>
</gene>
<dbReference type="Pfam" id="PF11964">
    <property type="entry name" value="SpoIIAA-like"/>
    <property type="match status" value="1"/>
</dbReference>